<comment type="similarity">
    <text evidence="2">Belongs to the cyclophilin-type PPIase family.</text>
</comment>
<proteinExistence type="inferred from homology"/>
<comment type="function">
    <text evidence="1 2">PPIases accelerate the folding of proteins. It catalyzes the cis-trans isomerization of proline imidic peptide bonds in oligopeptides.</text>
</comment>
<gene>
    <name evidence="5" type="ORF">FHX73_112172</name>
</gene>
<dbReference type="PRINTS" id="PR00153">
    <property type="entry name" value="CSAPPISMRASE"/>
</dbReference>
<dbReference type="Pfam" id="PF00160">
    <property type="entry name" value="Pro_isomerase"/>
    <property type="match status" value="1"/>
</dbReference>
<organism evidence="5 6">
    <name type="scientific">Kitasatospora viridis</name>
    <dbReference type="NCBI Taxonomy" id="281105"/>
    <lineage>
        <taxon>Bacteria</taxon>
        <taxon>Bacillati</taxon>
        <taxon>Actinomycetota</taxon>
        <taxon>Actinomycetes</taxon>
        <taxon>Kitasatosporales</taxon>
        <taxon>Streptomycetaceae</taxon>
        <taxon>Kitasatospora</taxon>
    </lineage>
</organism>
<sequence length="245" mass="25495">MSLRAPPPRPPPSKGRQMSRTRLTAAAVSAALVLAATSAASAATVTASPQAKTVAPVANADCGFTKSVPADDFKGIPVFDPAKAAKPYQATLHTSQGNVTFQALTAAAPCTTFSFRFLSEHHYYNGTHCHRLTTKGIFVLQCGDPTGTGSGGPGYSFNDENLTGATYPAGTVAMANAGPNTNGSQFFFVWQDTKLPPAYTPFGRITAGLDVLQKIAAAGEDDQNAPGDGYPTLPVDIHSVRIANH</sequence>
<dbReference type="EC" id="5.2.1.8" evidence="2"/>
<keyword evidence="2" id="KW-0697">Rotamase</keyword>
<dbReference type="PANTHER" id="PTHR45625">
    <property type="entry name" value="PEPTIDYL-PROLYL CIS-TRANS ISOMERASE-RELATED"/>
    <property type="match status" value="1"/>
</dbReference>
<dbReference type="PROSITE" id="PS50072">
    <property type="entry name" value="CSA_PPIASE_2"/>
    <property type="match status" value="1"/>
</dbReference>
<accession>A0A561UG81</accession>
<feature type="signal peptide" evidence="2">
    <location>
        <begin position="1"/>
        <end position="42"/>
    </location>
</feature>
<comment type="catalytic activity">
    <reaction evidence="2">
        <text>[protein]-peptidylproline (omega=180) = [protein]-peptidylproline (omega=0)</text>
        <dbReference type="Rhea" id="RHEA:16237"/>
        <dbReference type="Rhea" id="RHEA-COMP:10747"/>
        <dbReference type="Rhea" id="RHEA-COMP:10748"/>
        <dbReference type="ChEBI" id="CHEBI:83833"/>
        <dbReference type="ChEBI" id="CHEBI:83834"/>
        <dbReference type="EC" id="5.2.1.8"/>
    </reaction>
</comment>
<dbReference type="InterPro" id="IPR044666">
    <property type="entry name" value="Cyclophilin_A-like"/>
</dbReference>
<dbReference type="AlphaFoldDB" id="A0A561UG81"/>
<dbReference type="GO" id="GO:0003755">
    <property type="term" value="F:peptidyl-prolyl cis-trans isomerase activity"/>
    <property type="evidence" value="ECO:0007669"/>
    <property type="project" value="UniProtKB-UniRule"/>
</dbReference>
<feature type="compositionally biased region" description="Pro residues" evidence="3">
    <location>
        <begin position="1"/>
        <end position="13"/>
    </location>
</feature>
<evidence type="ECO:0000313" key="5">
    <source>
        <dbReference type="EMBL" id="TWF98364.1"/>
    </source>
</evidence>
<dbReference type="InterPro" id="IPR002130">
    <property type="entry name" value="Cyclophilin-type_PPIase_dom"/>
</dbReference>
<evidence type="ECO:0000259" key="4">
    <source>
        <dbReference type="PROSITE" id="PS50072"/>
    </source>
</evidence>
<evidence type="ECO:0000256" key="1">
    <source>
        <dbReference type="ARBA" id="ARBA00002388"/>
    </source>
</evidence>
<dbReference type="EMBL" id="VIWT01000001">
    <property type="protein sequence ID" value="TWF98364.1"/>
    <property type="molecule type" value="Genomic_DNA"/>
</dbReference>
<evidence type="ECO:0000256" key="3">
    <source>
        <dbReference type="SAM" id="MobiDB-lite"/>
    </source>
</evidence>
<feature type="domain" description="PPIase cyclophilin-type" evidence="4">
    <location>
        <begin position="93"/>
        <end position="242"/>
    </location>
</feature>
<dbReference type="CDD" id="cd00317">
    <property type="entry name" value="cyclophilin"/>
    <property type="match status" value="1"/>
</dbReference>
<dbReference type="Proteomes" id="UP000317940">
    <property type="component" value="Unassembled WGS sequence"/>
</dbReference>
<dbReference type="Gene3D" id="2.40.100.10">
    <property type="entry name" value="Cyclophilin-like"/>
    <property type="match status" value="1"/>
</dbReference>
<name>A0A561UG81_9ACTN</name>
<reference evidence="5 6" key="1">
    <citation type="submission" date="2019-06" db="EMBL/GenBank/DDBJ databases">
        <title>Sequencing the genomes of 1000 actinobacteria strains.</title>
        <authorList>
            <person name="Klenk H.-P."/>
        </authorList>
    </citation>
    <scope>NUCLEOTIDE SEQUENCE [LARGE SCALE GENOMIC DNA]</scope>
    <source>
        <strain evidence="5 6">DSM 44826</strain>
    </source>
</reference>
<feature type="chain" id="PRO_5022262734" description="Peptidyl-prolyl cis-trans isomerase" evidence="2">
    <location>
        <begin position="43"/>
        <end position="245"/>
    </location>
</feature>
<dbReference type="SUPFAM" id="SSF50891">
    <property type="entry name" value="Cyclophilin-like"/>
    <property type="match status" value="1"/>
</dbReference>
<keyword evidence="6" id="KW-1185">Reference proteome</keyword>
<evidence type="ECO:0000313" key="6">
    <source>
        <dbReference type="Proteomes" id="UP000317940"/>
    </source>
</evidence>
<evidence type="ECO:0000256" key="2">
    <source>
        <dbReference type="RuleBase" id="RU363019"/>
    </source>
</evidence>
<keyword evidence="2" id="KW-0732">Signal</keyword>
<comment type="caution">
    <text evidence="5">The sequence shown here is derived from an EMBL/GenBank/DDBJ whole genome shotgun (WGS) entry which is preliminary data.</text>
</comment>
<protein>
    <recommendedName>
        <fullName evidence="2">Peptidyl-prolyl cis-trans isomerase</fullName>
        <shortName evidence="2">PPIase</shortName>
        <ecNumber evidence="2">5.2.1.8</ecNumber>
    </recommendedName>
</protein>
<dbReference type="PANTHER" id="PTHR45625:SF3">
    <property type="entry name" value="PEPTIDYL-PROLYL CIS-TRANS ISOMERASE B-RELATED"/>
    <property type="match status" value="1"/>
</dbReference>
<dbReference type="InterPro" id="IPR029000">
    <property type="entry name" value="Cyclophilin-like_dom_sf"/>
</dbReference>
<feature type="region of interest" description="Disordered" evidence="3">
    <location>
        <begin position="1"/>
        <end position="20"/>
    </location>
</feature>
<keyword evidence="2 5" id="KW-0413">Isomerase</keyword>